<dbReference type="Gene3D" id="3.60.21.10">
    <property type="match status" value="1"/>
</dbReference>
<dbReference type="InterPro" id="IPR004843">
    <property type="entry name" value="Calcineurin-like_PHP"/>
</dbReference>
<dbReference type="SUPFAM" id="SSF56300">
    <property type="entry name" value="Metallo-dependent phosphatases"/>
    <property type="match status" value="1"/>
</dbReference>
<protein>
    <submittedName>
        <fullName evidence="5">Calcineurin-like phosphoesterase family protein</fullName>
    </submittedName>
</protein>
<dbReference type="Gene3D" id="2.60.40.380">
    <property type="entry name" value="Purple acid phosphatase-like, N-terminal"/>
    <property type="match status" value="1"/>
</dbReference>
<evidence type="ECO:0000313" key="5">
    <source>
        <dbReference type="EMBL" id="RKQ90409.1"/>
    </source>
</evidence>
<comment type="caution">
    <text evidence="5">The sequence shown here is derived from an EMBL/GenBank/DDBJ whole genome shotgun (WGS) entry which is preliminary data.</text>
</comment>
<reference evidence="5 6" key="1">
    <citation type="submission" date="2018-10" db="EMBL/GenBank/DDBJ databases">
        <title>Genomic Encyclopedia of Archaeal and Bacterial Type Strains, Phase II (KMG-II): from individual species to whole genera.</title>
        <authorList>
            <person name="Goeker M."/>
        </authorList>
    </citation>
    <scope>NUCLEOTIDE SEQUENCE [LARGE SCALE GENOMIC DNA]</scope>
    <source>
        <strain evidence="5 6">DSM 14954</strain>
    </source>
</reference>
<feature type="chain" id="PRO_5039169767" evidence="2">
    <location>
        <begin position="22"/>
        <end position="602"/>
    </location>
</feature>
<keyword evidence="6" id="KW-1185">Reference proteome</keyword>
<dbReference type="InterPro" id="IPR008963">
    <property type="entry name" value="Purple_acid_Pase-like_N"/>
</dbReference>
<feature type="domain" description="Purple acid phosphatase N-terminal" evidence="4">
    <location>
        <begin position="41"/>
        <end position="133"/>
    </location>
</feature>
<evidence type="ECO:0000259" key="3">
    <source>
        <dbReference type="Pfam" id="PF00149"/>
    </source>
</evidence>
<dbReference type="PANTHER" id="PTHR22953">
    <property type="entry name" value="ACID PHOSPHATASE RELATED"/>
    <property type="match status" value="1"/>
</dbReference>
<feature type="domain" description="Calcineurin-like phosphoesterase" evidence="3">
    <location>
        <begin position="142"/>
        <end position="342"/>
    </location>
</feature>
<dbReference type="EMBL" id="RBIL01000001">
    <property type="protein sequence ID" value="RKQ90409.1"/>
    <property type="molecule type" value="Genomic_DNA"/>
</dbReference>
<sequence>MTHSFKPRAMAAGLAAITATAALGIGSITMAGAQAPATTSSIVLGVGAQANQRVVSWYTSANTAQSVQVAPTSTLSGGEFPAGATTFTATITANTVNGGFNGHAVLSGLQENTAYSYRVGSEGAWSATYTFKTQTFGGGFDFLFYGDPQIGSSGNVGKDGAGWEDTLKVSTAANPDAELLVSGGDQVETANTESQWDAFLKSDVLRQYPWAATIGNHDVGGKAYDQHFWTPNTDRSAAFYNGDANTRSGGDYWYVYKDVLFIHLNSNAYANGSDPAHVKYVTDTVNAHGGEARYTVLVFHHAIYSPASHANDGDNKQRRLDFPTAFSNLGVDLVLAGHDHSYSRSYALKNGQKANAAEQPGAASVVTGPGGVIYVTGNSASGSKYYDLTKPVAGEFGPDPLNPKSHYANSVENQEHVRTYVKVQVRNDKLVVENVRSGTCAAPNAAVELGQESWCGPDSGATPAQPVGSIVDKVTIHAAEANTDGQVGGSVPATLSLTLGAAPSFGAFTPGVDGEYTAKTEATVISTAGDAALTVSDPGHLTNGAFSLPEPLQVTFSKSAWTAPVANDKVDVNFKQVIKASDALRTGAYTRSLTFTLSTTNP</sequence>
<dbReference type="GO" id="GO:0046872">
    <property type="term" value="F:metal ion binding"/>
    <property type="evidence" value="ECO:0007669"/>
    <property type="project" value="InterPro"/>
</dbReference>
<evidence type="ECO:0000259" key="4">
    <source>
        <dbReference type="Pfam" id="PF16656"/>
    </source>
</evidence>
<organism evidence="5 6">
    <name type="scientific">Solirubrobacter pauli</name>
    <dbReference type="NCBI Taxonomy" id="166793"/>
    <lineage>
        <taxon>Bacteria</taxon>
        <taxon>Bacillati</taxon>
        <taxon>Actinomycetota</taxon>
        <taxon>Thermoleophilia</taxon>
        <taxon>Solirubrobacterales</taxon>
        <taxon>Solirubrobacteraceae</taxon>
        <taxon>Solirubrobacter</taxon>
    </lineage>
</organism>
<name>A0A660L7E2_9ACTN</name>
<dbReference type="InterPro" id="IPR029052">
    <property type="entry name" value="Metallo-depent_PP-like"/>
</dbReference>
<proteinExistence type="predicted"/>
<feature type="signal peptide" evidence="2">
    <location>
        <begin position="1"/>
        <end position="21"/>
    </location>
</feature>
<dbReference type="GO" id="GO:0003993">
    <property type="term" value="F:acid phosphatase activity"/>
    <property type="evidence" value="ECO:0007669"/>
    <property type="project" value="InterPro"/>
</dbReference>
<dbReference type="SUPFAM" id="SSF49363">
    <property type="entry name" value="Purple acid phosphatase, N-terminal domain"/>
    <property type="match status" value="1"/>
</dbReference>
<evidence type="ECO:0000256" key="2">
    <source>
        <dbReference type="SAM" id="SignalP"/>
    </source>
</evidence>
<evidence type="ECO:0000313" key="6">
    <source>
        <dbReference type="Proteomes" id="UP000278962"/>
    </source>
</evidence>
<accession>A0A660L7E2</accession>
<dbReference type="Pfam" id="PF16656">
    <property type="entry name" value="Pur_ac_phosph_N"/>
    <property type="match status" value="1"/>
</dbReference>
<evidence type="ECO:0000256" key="1">
    <source>
        <dbReference type="ARBA" id="ARBA00022729"/>
    </source>
</evidence>
<dbReference type="AlphaFoldDB" id="A0A660L7E2"/>
<dbReference type="InterPro" id="IPR039331">
    <property type="entry name" value="PAPs-like"/>
</dbReference>
<dbReference type="Proteomes" id="UP000278962">
    <property type="component" value="Unassembled WGS sequence"/>
</dbReference>
<dbReference type="Pfam" id="PF00149">
    <property type="entry name" value="Metallophos"/>
    <property type="match status" value="1"/>
</dbReference>
<keyword evidence="1 2" id="KW-0732">Signal</keyword>
<dbReference type="InterPro" id="IPR015914">
    <property type="entry name" value="PAPs_N"/>
</dbReference>
<dbReference type="PANTHER" id="PTHR22953:SF153">
    <property type="entry name" value="PURPLE ACID PHOSPHATASE"/>
    <property type="match status" value="1"/>
</dbReference>
<gene>
    <name evidence="5" type="ORF">C8N24_0211</name>
</gene>